<evidence type="ECO:0000256" key="1">
    <source>
        <dbReference type="SAM" id="MobiDB-lite"/>
    </source>
</evidence>
<name>A0ABT7THV6_9MICO</name>
<feature type="region of interest" description="Disordered" evidence="1">
    <location>
        <begin position="114"/>
        <end position="147"/>
    </location>
</feature>
<sequence length="147" mass="16419">MNGHSLSVQGCAVQGERVTRTRIVRAGSRSVRETAVWFGGPRDDDEMHLSPELEHDLHAFDDWYRNAEDPLEQYAVGAGVRHDFEREGERLVQALARELGAPFSVAVIDPGGRAGSRTFPVPVSRDEPPGPRCFRRDPRRRSQTLTG</sequence>
<gene>
    <name evidence="2" type="ORF">QUG98_11945</name>
</gene>
<protein>
    <submittedName>
        <fullName evidence="2">Uncharacterized protein</fullName>
    </submittedName>
</protein>
<feature type="compositionally biased region" description="Basic residues" evidence="1">
    <location>
        <begin position="137"/>
        <end position="147"/>
    </location>
</feature>
<keyword evidence="3" id="KW-1185">Reference proteome</keyword>
<evidence type="ECO:0000313" key="2">
    <source>
        <dbReference type="EMBL" id="MDM7889164.1"/>
    </source>
</evidence>
<dbReference type="RefSeq" id="WP_289470733.1">
    <property type="nucleotide sequence ID" value="NZ_JAUCMM010000008.1"/>
</dbReference>
<dbReference type="EMBL" id="JAUCMM010000008">
    <property type="protein sequence ID" value="MDM7889164.1"/>
    <property type="molecule type" value="Genomic_DNA"/>
</dbReference>
<accession>A0ABT7THV6</accession>
<organism evidence="2 3">
    <name type="scientific">Curtobacterium subtropicum</name>
    <dbReference type="NCBI Taxonomy" id="3055138"/>
    <lineage>
        <taxon>Bacteria</taxon>
        <taxon>Bacillati</taxon>
        <taxon>Actinomycetota</taxon>
        <taxon>Actinomycetes</taxon>
        <taxon>Micrococcales</taxon>
        <taxon>Microbacteriaceae</taxon>
        <taxon>Curtobacterium</taxon>
    </lineage>
</organism>
<evidence type="ECO:0000313" key="3">
    <source>
        <dbReference type="Proteomes" id="UP001235720"/>
    </source>
</evidence>
<proteinExistence type="predicted"/>
<dbReference type="Proteomes" id="UP001235720">
    <property type="component" value="Unassembled WGS sequence"/>
</dbReference>
<comment type="caution">
    <text evidence="2">The sequence shown here is derived from an EMBL/GenBank/DDBJ whole genome shotgun (WGS) entry which is preliminary data.</text>
</comment>
<reference evidence="2 3" key="1">
    <citation type="submission" date="2023-06" db="EMBL/GenBank/DDBJ databases">
        <authorList>
            <person name="Feng G."/>
            <person name="Li J."/>
            <person name="Zhu H."/>
        </authorList>
    </citation>
    <scope>NUCLEOTIDE SEQUENCE [LARGE SCALE GENOMIC DNA]</scope>
    <source>
        <strain evidence="2 3">RHCJP20</strain>
    </source>
</reference>